<reference evidence="8" key="1">
    <citation type="submission" date="2020-05" db="EMBL/GenBank/DDBJ databases">
        <authorList>
            <person name="Chiriac C."/>
            <person name="Salcher M."/>
            <person name="Ghai R."/>
            <person name="Kavagutti S V."/>
        </authorList>
    </citation>
    <scope>NUCLEOTIDE SEQUENCE</scope>
</reference>
<accession>A0A6J6XII1</accession>
<dbReference type="PANTHER" id="PTHR30289">
    <property type="entry name" value="UNCHARACTERIZED PROTEIN YBCL-RELATED"/>
    <property type="match status" value="1"/>
</dbReference>
<evidence type="ECO:0000313" key="8">
    <source>
        <dbReference type="EMBL" id="CAB4797041.1"/>
    </source>
</evidence>
<dbReference type="Gene3D" id="3.90.280.10">
    <property type="entry name" value="PEBP-like"/>
    <property type="match status" value="1"/>
</dbReference>
<evidence type="ECO:0000313" key="6">
    <source>
        <dbReference type="EMBL" id="CAB4625305.1"/>
    </source>
</evidence>
<dbReference type="EMBL" id="CAFBRD010000003">
    <property type="protein sequence ID" value="CAB5073281.1"/>
    <property type="molecule type" value="Genomic_DNA"/>
</dbReference>
<dbReference type="InterPro" id="IPR005247">
    <property type="entry name" value="YbhB_YbcL/LppC-like"/>
</dbReference>
<evidence type="ECO:0000313" key="3">
    <source>
        <dbReference type="EMBL" id="CAB4345958.1"/>
    </source>
</evidence>
<dbReference type="Pfam" id="PF01161">
    <property type="entry name" value="PBP"/>
    <property type="match status" value="1"/>
</dbReference>
<dbReference type="SUPFAM" id="SSF49777">
    <property type="entry name" value="PEBP-like"/>
    <property type="match status" value="1"/>
</dbReference>
<dbReference type="InterPro" id="IPR008914">
    <property type="entry name" value="PEBP"/>
</dbReference>
<dbReference type="PANTHER" id="PTHR30289:SF1">
    <property type="entry name" value="PEBP (PHOSPHATIDYLETHANOLAMINE-BINDING PROTEIN) FAMILY PROTEIN"/>
    <property type="match status" value="1"/>
</dbReference>
<feature type="region of interest" description="Disordered" evidence="1">
    <location>
        <begin position="52"/>
        <end position="87"/>
    </location>
</feature>
<keyword evidence="2" id="KW-0812">Transmembrane</keyword>
<sequence>MGRADTSHVPDTRSLTPMTGTSQTRFLERQRRRSLVLFVVTALMITVSACGSSGRTLQEPKSGASAPTRKNTGSTTPASSGSTATTAGAAIRSTALTLTSASFGPNTPIPKQFTCDGVNTSPPLTISGVPTGTTELVLVVTNRDVANQTLWLLAGLAPATTSIPQGGVPSGAIQIVNSSGTARWTGPCPTSGTSTYEFALYALTSPSGLTTNASFADVNMAVAKSSSASVISGSYKR</sequence>
<dbReference type="EMBL" id="CAEZXY010000110">
    <property type="protein sequence ID" value="CAB4721376.1"/>
    <property type="molecule type" value="Genomic_DNA"/>
</dbReference>
<evidence type="ECO:0000256" key="2">
    <source>
        <dbReference type="SAM" id="Phobius"/>
    </source>
</evidence>
<keyword evidence="2" id="KW-0472">Membrane</keyword>
<proteinExistence type="predicted"/>
<dbReference type="CDD" id="cd00865">
    <property type="entry name" value="PEBP_bact_arch"/>
    <property type="match status" value="1"/>
</dbReference>
<feature type="region of interest" description="Disordered" evidence="1">
    <location>
        <begin position="1"/>
        <end position="27"/>
    </location>
</feature>
<dbReference type="EMBL" id="CAFBNJ010000102">
    <property type="protein sequence ID" value="CAB4962479.1"/>
    <property type="molecule type" value="Genomic_DNA"/>
</dbReference>
<dbReference type="AlphaFoldDB" id="A0A6J6XII1"/>
<protein>
    <submittedName>
        <fullName evidence="8">Unannotated protein</fullName>
    </submittedName>
</protein>
<organism evidence="8">
    <name type="scientific">freshwater metagenome</name>
    <dbReference type="NCBI Taxonomy" id="449393"/>
    <lineage>
        <taxon>unclassified sequences</taxon>
        <taxon>metagenomes</taxon>
        <taxon>ecological metagenomes</taxon>
    </lineage>
</organism>
<keyword evidence="2" id="KW-1133">Transmembrane helix</keyword>
<dbReference type="EMBL" id="CAEZVC010000068">
    <property type="protein sequence ID" value="CAB4625305.1"/>
    <property type="molecule type" value="Genomic_DNA"/>
</dbReference>
<evidence type="ECO:0000313" key="9">
    <source>
        <dbReference type="EMBL" id="CAB4962479.1"/>
    </source>
</evidence>
<dbReference type="EMBL" id="CAEZTY010000075">
    <property type="protein sequence ID" value="CAB4594679.1"/>
    <property type="molecule type" value="Genomic_DNA"/>
</dbReference>
<evidence type="ECO:0000256" key="1">
    <source>
        <dbReference type="SAM" id="MobiDB-lite"/>
    </source>
</evidence>
<dbReference type="InterPro" id="IPR036610">
    <property type="entry name" value="PEBP-like_sf"/>
</dbReference>
<feature type="compositionally biased region" description="Low complexity" evidence="1">
    <location>
        <begin position="72"/>
        <end position="87"/>
    </location>
</feature>
<evidence type="ECO:0000313" key="7">
    <source>
        <dbReference type="EMBL" id="CAB4721376.1"/>
    </source>
</evidence>
<feature type="transmembrane region" description="Helical" evidence="2">
    <location>
        <begin position="35"/>
        <end position="54"/>
    </location>
</feature>
<evidence type="ECO:0000313" key="10">
    <source>
        <dbReference type="EMBL" id="CAB5073281.1"/>
    </source>
</evidence>
<feature type="compositionally biased region" description="Polar residues" evidence="1">
    <location>
        <begin position="13"/>
        <end position="25"/>
    </location>
</feature>
<gene>
    <name evidence="5" type="ORF">UFOPK1762_01544</name>
    <name evidence="6" type="ORF">UFOPK1906_01130</name>
    <name evidence="7" type="ORF">UFOPK2624_01729</name>
    <name evidence="8" type="ORF">UFOPK2969_01244</name>
    <name evidence="3" type="ORF">UFOPK3331_01673</name>
    <name evidence="9" type="ORF">UFOPK3785_01585</name>
    <name evidence="4" type="ORF">UFOPK4201_01329</name>
    <name evidence="10" type="ORF">UFOPK4371_00147</name>
</gene>
<dbReference type="EMBL" id="CAESAL010000085">
    <property type="protein sequence ID" value="CAB4345958.1"/>
    <property type="molecule type" value="Genomic_DNA"/>
</dbReference>
<evidence type="ECO:0000313" key="5">
    <source>
        <dbReference type="EMBL" id="CAB4594679.1"/>
    </source>
</evidence>
<name>A0A6J6XII1_9ZZZZ</name>
<evidence type="ECO:0000313" key="4">
    <source>
        <dbReference type="EMBL" id="CAB4372198.1"/>
    </source>
</evidence>
<feature type="compositionally biased region" description="Basic and acidic residues" evidence="1">
    <location>
        <begin position="1"/>
        <end position="11"/>
    </location>
</feature>
<dbReference type="EMBL" id="CAFAAD010000097">
    <property type="protein sequence ID" value="CAB4797041.1"/>
    <property type="molecule type" value="Genomic_DNA"/>
</dbReference>
<dbReference type="EMBL" id="CAEUNJ010000060">
    <property type="protein sequence ID" value="CAB4372198.1"/>
    <property type="molecule type" value="Genomic_DNA"/>
</dbReference>